<dbReference type="STRING" id="1703779.AMJ83_00260"/>
<gene>
    <name evidence="3" type="ORF">AMJ83_00260</name>
</gene>
<dbReference type="InterPro" id="IPR033134">
    <property type="entry name" value="Asp/Glu_racemase_AS_2"/>
</dbReference>
<dbReference type="Proteomes" id="UP000051373">
    <property type="component" value="Unassembled WGS sequence"/>
</dbReference>
<dbReference type="Gene3D" id="3.40.50.1860">
    <property type="match status" value="2"/>
</dbReference>
<dbReference type="AlphaFoldDB" id="A0A0S8FVI7"/>
<dbReference type="GO" id="GO:0047661">
    <property type="term" value="F:amino-acid racemase activity"/>
    <property type="evidence" value="ECO:0007669"/>
    <property type="project" value="InterPro"/>
</dbReference>
<evidence type="ECO:0000313" key="3">
    <source>
        <dbReference type="EMBL" id="KPK64672.1"/>
    </source>
</evidence>
<dbReference type="InterPro" id="IPR015942">
    <property type="entry name" value="Asp/Glu/hydantoin_racemase"/>
</dbReference>
<evidence type="ECO:0000256" key="1">
    <source>
        <dbReference type="ARBA" id="ARBA00007847"/>
    </source>
</evidence>
<evidence type="ECO:0000256" key="2">
    <source>
        <dbReference type="ARBA" id="ARBA00023235"/>
    </source>
</evidence>
<name>A0A0S8FVI7_UNCW3</name>
<reference evidence="3 4" key="1">
    <citation type="journal article" date="2015" name="Microbiome">
        <title>Genomic resolution of linkages in carbon, nitrogen, and sulfur cycling among widespread estuary sediment bacteria.</title>
        <authorList>
            <person name="Baker B.J."/>
            <person name="Lazar C.S."/>
            <person name="Teske A.P."/>
            <person name="Dick G.J."/>
        </authorList>
    </citation>
    <scope>NUCLEOTIDE SEQUENCE [LARGE SCALE GENOMIC DNA]</scope>
    <source>
        <strain evidence="3">SM23_42</strain>
    </source>
</reference>
<protein>
    <submittedName>
        <fullName evidence="3">Aspartate racemase</fullName>
    </submittedName>
</protein>
<proteinExistence type="inferred from homology"/>
<comment type="caution">
    <text evidence="3">The sequence shown here is derived from an EMBL/GenBank/DDBJ whole genome shotgun (WGS) entry which is preliminary data.</text>
</comment>
<organism evidence="3 4">
    <name type="scientific">candidate division WOR_3 bacterium SM23_42</name>
    <dbReference type="NCBI Taxonomy" id="1703779"/>
    <lineage>
        <taxon>Bacteria</taxon>
        <taxon>Bacteria division WOR-3</taxon>
    </lineage>
</organism>
<dbReference type="InterPro" id="IPR001920">
    <property type="entry name" value="Asp/Glu_race"/>
</dbReference>
<accession>A0A0S8FVI7</accession>
<dbReference type="PATRIC" id="fig|1703779.3.peg.126"/>
<dbReference type="NCBIfam" id="TIGR00035">
    <property type="entry name" value="asp_race"/>
    <property type="match status" value="1"/>
</dbReference>
<dbReference type="SUPFAM" id="SSF53681">
    <property type="entry name" value="Aspartate/glutamate racemase"/>
    <property type="match status" value="2"/>
</dbReference>
<dbReference type="Pfam" id="PF01177">
    <property type="entry name" value="Asp_Glu_race"/>
    <property type="match status" value="1"/>
</dbReference>
<dbReference type="PROSITE" id="PS00924">
    <property type="entry name" value="ASP_GLU_RACEMASE_2"/>
    <property type="match status" value="1"/>
</dbReference>
<dbReference type="PANTHER" id="PTHR21198:SF7">
    <property type="entry name" value="ASPARTATE-GLUTAMATE RACEMASE FAMILY"/>
    <property type="match status" value="1"/>
</dbReference>
<evidence type="ECO:0000313" key="4">
    <source>
        <dbReference type="Proteomes" id="UP000051373"/>
    </source>
</evidence>
<dbReference type="InterPro" id="IPR004380">
    <property type="entry name" value="Asp_race"/>
</dbReference>
<sequence>MKKIGIVGGLGPEATVDYYREIIDSYRKQSHGDAPEIIIYSLNLQDFPAIREREKIAKWLAGALESLDKAGADFAVLSANTPHIVFDELESLSPIPLLSIVEETCRVVKGMHLKKVGLMGTKVTMSANFYQRIFSREDITLVVPTSKEQDYINKKLFSEILYNRIIEETHRGLLAIVKRMIDEDAIEGLVLGCTELPLILTKDEFGIPFFNTTRIHAESAVRYCLSGR</sequence>
<comment type="similarity">
    <text evidence="1">Belongs to the aspartate/glutamate racemases family.</text>
</comment>
<dbReference type="EMBL" id="LJUJ01000001">
    <property type="protein sequence ID" value="KPK64672.1"/>
    <property type="molecule type" value="Genomic_DNA"/>
</dbReference>
<dbReference type="PANTHER" id="PTHR21198">
    <property type="entry name" value="GLUTAMATE RACEMASE"/>
    <property type="match status" value="1"/>
</dbReference>
<keyword evidence="2" id="KW-0413">Isomerase</keyword>